<comment type="caution">
    <text evidence="12">The sequence shown here is derived from an EMBL/GenBank/DDBJ whole genome shotgun (WGS) entry which is preliminary data.</text>
</comment>
<dbReference type="Proteomes" id="UP001165679">
    <property type="component" value="Unassembled WGS sequence"/>
</dbReference>
<reference evidence="12" key="2">
    <citation type="submission" date="2022-10" db="EMBL/GenBank/DDBJ databases">
        <authorList>
            <person name="Trinh H.N."/>
        </authorList>
    </citation>
    <scope>NUCLEOTIDE SEQUENCE</scope>
    <source>
        <strain evidence="12">RN2-1</strain>
    </source>
</reference>
<evidence type="ECO:0000256" key="7">
    <source>
        <dbReference type="SAM" id="SignalP"/>
    </source>
</evidence>
<dbReference type="NCBIfam" id="TIGR01730">
    <property type="entry name" value="RND_mfp"/>
    <property type="match status" value="1"/>
</dbReference>
<evidence type="ECO:0000313" key="12">
    <source>
        <dbReference type="EMBL" id="MCW3476089.1"/>
    </source>
</evidence>
<organism evidence="12 13">
    <name type="scientific">Limobrevibacterium gyesilva</name>
    <dbReference type="NCBI Taxonomy" id="2991712"/>
    <lineage>
        <taxon>Bacteria</taxon>
        <taxon>Pseudomonadati</taxon>
        <taxon>Pseudomonadota</taxon>
        <taxon>Alphaproteobacteria</taxon>
        <taxon>Acetobacterales</taxon>
        <taxon>Acetobacteraceae</taxon>
        <taxon>Limobrevibacterium</taxon>
    </lineage>
</organism>
<keyword evidence="5" id="KW-0997">Cell inner membrane</keyword>
<evidence type="ECO:0000256" key="1">
    <source>
        <dbReference type="ARBA" id="ARBA00004236"/>
    </source>
</evidence>
<dbReference type="SUPFAM" id="SSF111369">
    <property type="entry name" value="HlyD-like secretion proteins"/>
    <property type="match status" value="1"/>
</dbReference>
<proteinExistence type="inferred from homology"/>
<feature type="domain" description="Multidrug resistance protein MdtA-like C-terminal permuted SH3" evidence="11">
    <location>
        <begin position="320"/>
        <end position="376"/>
    </location>
</feature>
<dbReference type="EMBL" id="JAPDNT010000015">
    <property type="protein sequence ID" value="MCW3476089.1"/>
    <property type="molecule type" value="Genomic_DNA"/>
</dbReference>
<dbReference type="Pfam" id="PF25917">
    <property type="entry name" value="BSH_RND"/>
    <property type="match status" value="1"/>
</dbReference>
<dbReference type="PANTHER" id="PTHR30469:SF12">
    <property type="entry name" value="MULTIDRUG RESISTANCE PROTEIN MDTA"/>
    <property type="match status" value="1"/>
</dbReference>
<comment type="similarity">
    <text evidence="2">Belongs to the membrane fusion protein (MFP) (TC 8.A.1) family.</text>
</comment>
<dbReference type="Gene3D" id="2.40.420.20">
    <property type="match status" value="1"/>
</dbReference>
<dbReference type="InterPro" id="IPR058626">
    <property type="entry name" value="MdtA-like_b-barrel"/>
</dbReference>
<evidence type="ECO:0000256" key="6">
    <source>
        <dbReference type="ARBA" id="ARBA00023136"/>
    </source>
</evidence>
<dbReference type="Pfam" id="PF25944">
    <property type="entry name" value="Beta-barrel_RND"/>
    <property type="match status" value="1"/>
</dbReference>
<dbReference type="AlphaFoldDB" id="A0AA42CF42"/>
<dbReference type="RefSeq" id="WP_264714835.1">
    <property type="nucleotide sequence ID" value="NZ_JAPDNT010000015.1"/>
</dbReference>
<evidence type="ECO:0000259" key="10">
    <source>
        <dbReference type="Pfam" id="PF25944"/>
    </source>
</evidence>
<evidence type="ECO:0000259" key="9">
    <source>
        <dbReference type="Pfam" id="PF25917"/>
    </source>
</evidence>
<dbReference type="Gene3D" id="1.10.287.470">
    <property type="entry name" value="Helix hairpin bin"/>
    <property type="match status" value="1"/>
</dbReference>
<dbReference type="GO" id="GO:1990281">
    <property type="term" value="C:efflux pump complex"/>
    <property type="evidence" value="ECO:0007669"/>
    <property type="project" value="TreeGrafter"/>
</dbReference>
<dbReference type="InterPro" id="IPR058624">
    <property type="entry name" value="MdtA-like_HH"/>
</dbReference>
<keyword evidence="6" id="KW-0472">Membrane</keyword>
<accession>A0AA42CF42</accession>
<evidence type="ECO:0000256" key="3">
    <source>
        <dbReference type="ARBA" id="ARBA00022448"/>
    </source>
</evidence>
<dbReference type="InterPro" id="IPR058627">
    <property type="entry name" value="MdtA-like_C"/>
</dbReference>
<feature type="domain" description="Multidrug resistance protein MdtA-like beta-barrel" evidence="10">
    <location>
        <begin position="231"/>
        <end position="313"/>
    </location>
</feature>
<dbReference type="Pfam" id="PF25876">
    <property type="entry name" value="HH_MFP_RND"/>
    <property type="match status" value="1"/>
</dbReference>
<feature type="chain" id="PRO_5041445368" evidence="7">
    <location>
        <begin position="42"/>
        <end position="394"/>
    </location>
</feature>
<sequence length="394" mass="41267">MTSIAPPPASALSLPSTRTRSALGSVLSLGMLLLVAGSAIAQTAAPAAAPPAPTGVPVSVAPVMRRDVPVLLRNIGAVQAFQSVLIRARVDGTLEKVFFQEGQDVKRGDPIAQIDPRPYQAVYDQAVAKKASDEATLLNARLDLKRSSELARSQFASQQTVDTGVAKVAQLEAQVKADDAAIAAAKVNLDYTNITSPIDGRVGLRLLDPGNVIRFADTSGVGIVTIAQIHPIAVTFTLPQDALPKIQAAMAKGKLPAYAYTADDKTMLGQGELLTTDNMIDATTGTIKLKAVFPNADNKLWPGQFVNVRLQLETLRGALAVASVGVQRGPGGLFVYLVKPDSTVAMQPVEIGQDDGQVVVVTKGLEEGAQIVVNGQSRLQNGSRIVVAQANSNS</sequence>
<dbReference type="InterPro" id="IPR058625">
    <property type="entry name" value="MdtA-like_BSH"/>
</dbReference>
<keyword evidence="7" id="KW-0732">Signal</keyword>
<dbReference type="InterPro" id="IPR006143">
    <property type="entry name" value="RND_pump_MFP"/>
</dbReference>
<evidence type="ECO:0000256" key="5">
    <source>
        <dbReference type="ARBA" id="ARBA00022519"/>
    </source>
</evidence>
<evidence type="ECO:0000259" key="11">
    <source>
        <dbReference type="Pfam" id="PF25967"/>
    </source>
</evidence>
<evidence type="ECO:0000256" key="4">
    <source>
        <dbReference type="ARBA" id="ARBA00022475"/>
    </source>
</evidence>
<evidence type="ECO:0000259" key="8">
    <source>
        <dbReference type="Pfam" id="PF25876"/>
    </source>
</evidence>
<keyword evidence="3" id="KW-0813">Transport</keyword>
<name>A0AA42CF42_9PROT</name>
<feature type="domain" description="Multidrug resistance protein MdtA-like alpha-helical hairpin" evidence="8">
    <location>
        <begin position="123"/>
        <end position="192"/>
    </location>
</feature>
<keyword evidence="4" id="KW-1003">Cell membrane</keyword>
<evidence type="ECO:0000256" key="2">
    <source>
        <dbReference type="ARBA" id="ARBA00009477"/>
    </source>
</evidence>
<dbReference type="PANTHER" id="PTHR30469">
    <property type="entry name" value="MULTIDRUG RESISTANCE PROTEIN MDTA"/>
    <property type="match status" value="1"/>
</dbReference>
<comment type="subcellular location">
    <subcellularLocation>
        <location evidence="1">Cell membrane</location>
    </subcellularLocation>
</comment>
<reference evidence="12" key="1">
    <citation type="submission" date="2022-09" db="EMBL/GenBank/DDBJ databases">
        <title>Rhodovastum sp. nov. RN2-1 isolated from soil in Seongnam, South Korea.</title>
        <authorList>
            <person name="Le N.T."/>
        </authorList>
    </citation>
    <scope>NUCLEOTIDE SEQUENCE</scope>
    <source>
        <strain evidence="12">RN2-1</strain>
    </source>
</reference>
<feature type="domain" description="Multidrug resistance protein MdtA-like barrel-sandwich hybrid" evidence="9">
    <location>
        <begin position="84"/>
        <end position="221"/>
    </location>
</feature>
<feature type="signal peptide" evidence="7">
    <location>
        <begin position="1"/>
        <end position="41"/>
    </location>
</feature>
<keyword evidence="13" id="KW-1185">Reference proteome</keyword>
<dbReference type="Gene3D" id="2.40.30.170">
    <property type="match status" value="1"/>
</dbReference>
<dbReference type="Pfam" id="PF25967">
    <property type="entry name" value="RND-MFP_C"/>
    <property type="match status" value="1"/>
</dbReference>
<evidence type="ECO:0000313" key="13">
    <source>
        <dbReference type="Proteomes" id="UP001165679"/>
    </source>
</evidence>
<dbReference type="Gene3D" id="2.40.50.100">
    <property type="match status" value="1"/>
</dbReference>
<protein>
    <submittedName>
        <fullName evidence="12">Efflux RND transporter periplasmic adaptor subunit</fullName>
    </submittedName>
</protein>
<dbReference type="GO" id="GO:0015562">
    <property type="term" value="F:efflux transmembrane transporter activity"/>
    <property type="evidence" value="ECO:0007669"/>
    <property type="project" value="TreeGrafter"/>
</dbReference>
<gene>
    <name evidence="12" type="ORF">OL599_16035</name>
</gene>